<feature type="compositionally biased region" description="Low complexity" evidence="1">
    <location>
        <begin position="251"/>
        <end position="265"/>
    </location>
</feature>
<dbReference type="Pfam" id="PF08239">
    <property type="entry name" value="SH3_3"/>
    <property type="match status" value="3"/>
</dbReference>
<protein>
    <recommendedName>
        <fullName evidence="3">SH3b domain-containing protein</fullName>
    </recommendedName>
</protein>
<dbReference type="GO" id="GO:0008745">
    <property type="term" value="F:N-acetylmuramoyl-L-alanine amidase activity"/>
    <property type="evidence" value="ECO:0007669"/>
    <property type="project" value="InterPro"/>
</dbReference>
<feature type="compositionally biased region" description="Polar residues" evidence="1">
    <location>
        <begin position="238"/>
        <end position="250"/>
    </location>
</feature>
<accession>A0A919RYT4</accession>
<dbReference type="EMBL" id="BOPZ01000009">
    <property type="protein sequence ID" value="GIM28764.1"/>
    <property type="molecule type" value="Genomic_DNA"/>
</dbReference>
<dbReference type="InterPro" id="IPR036505">
    <property type="entry name" value="Amidase/PGRP_sf"/>
</dbReference>
<dbReference type="PROSITE" id="PS51781">
    <property type="entry name" value="SH3B"/>
    <property type="match status" value="1"/>
</dbReference>
<dbReference type="InterPro" id="IPR003646">
    <property type="entry name" value="SH3-like_bac-type"/>
</dbReference>
<name>A0A919RYT4_9CLOT</name>
<evidence type="ECO:0000313" key="4">
    <source>
        <dbReference type="EMBL" id="GIM28764.1"/>
    </source>
</evidence>
<evidence type="ECO:0000256" key="2">
    <source>
        <dbReference type="SAM" id="SignalP"/>
    </source>
</evidence>
<sequence length="486" mass="54031">MKKKVLTALLLSSSIVASGITKETMTVLANENNNLGKSVNVQKIRNKRDNTPVINGIKVNKQLININYLADVTIVPQYIVIHDTDNRQFGSNAMANRNYFANDPEAKASAHYTVDQSNIIQVLEDTWYGWHVGDGDNPLVSNLNTIGIELCVNPDNNFDKTLENGIALTKYLMEKYKIPASNVIRHYDVSRKICPKMMIEDRPDLWVYFKKAISSANNYKVADSTAVSNEVTGINGQAVSNSQSNRRLQGNSKVSSNSTSNNQKSSIKKGKVEVDSALILRSGPSKDYSIVRYLLNDTEVDIKEEYGDWYLLNANGIEGYAFKNYIKTDSGITRSSENKTINKKGIVTDISTNLTVRTGPSVNYYVVGYLLNDTEVDIKEEYGDWYLLNANGIEGYAFKNYIKTGSGITLSSENKAISKKGIVTDISTNLTVRTGPSVNYDVEGYLLNDTKVEITGVENGWYKVEFNTSTGTNEGYVNSDFVRVLN</sequence>
<dbReference type="PROSITE" id="PS00430">
    <property type="entry name" value="TONB_DEPENDENT_REC_1"/>
    <property type="match status" value="1"/>
</dbReference>
<proteinExistence type="predicted"/>
<dbReference type="SUPFAM" id="SSF55846">
    <property type="entry name" value="N-acetylmuramoyl-L-alanine amidase-like"/>
    <property type="match status" value="1"/>
</dbReference>
<dbReference type="PANTHER" id="PTHR34408:SF1">
    <property type="entry name" value="GLYCOSYL HYDROLASE FAMILY 19 DOMAIN-CONTAINING PROTEIN HI_1415"/>
    <property type="match status" value="1"/>
</dbReference>
<comment type="caution">
    <text evidence="4">The sequence shown here is derived from an EMBL/GenBank/DDBJ whole genome shotgun (WGS) entry which is preliminary data.</text>
</comment>
<dbReference type="InterPro" id="IPR010916">
    <property type="entry name" value="TonB_box_CS"/>
</dbReference>
<dbReference type="GO" id="GO:0009253">
    <property type="term" value="P:peptidoglycan catabolic process"/>
    <property type="evidence" value="ECO:0007669"/>
    <property type="project" value="InterPro"/>
</dbReference>
<feature type="signal peptide" evidence="2">
    <location>
        <begin position="1"/>
        <end position="19"/>
    </location>
</feature>
<dbReference type="Proteomes" id="UP000679179">
    <property type="component" value="Unassembled WGS sequence"/>
</dbReference>
<keyword evidence="5" id="KW-1185">Reference proteome</keyword>
<gene>
    <name evidence="4" type="ORF">CPJCM30710_14300</name>
</gene>
<dbReference type="InterPro" id="IPR002502">
    <property type="entry name" value="Amidase_domain"/>
</dbReference>
<feature type="region of interest" description="Disordered" evidence="1">
    <location>
        <begin position="238"/>
        <end position="268"/>
    </location>
</feature>
<dbReference type="Gene3D" id="2.30.30.40">
    <property type="entry name" value="SH3 Domains"/>
    <property type="match status" value="3"/>
</dbReference>
<dbReference type="RefSeq" id="WP_212903483.1">
    <property type="nucleotide sequence ID" value="NZ_BOPZ01000009.1"/>
</dbReference>
<evidence type="ECO:0000256" key="1">
    <source>
        <dbReference type="SAM" id="MobiDB-lite"/>
    </source>
</evidence>
<dbReference type="AlphaFoldDB" id="A0A919RYT4"/>
<organism evidence="4 5">
    <name type="scientific">Clostridium polyendosporum</name>
    <dbReference type="NCBI Taxonomy" id="69208"/>
    <lineage>
        <taxon>Bacteria</taxon>
        <taxon>Bacillati</taxon>
        <taxon>Bacillota</taxon>
        <taxon>Clostridia</taxon>
        <taxon>Eubacteriales</taxon>
        <taxon>Clostridiaceae</taxon>
        <taxon>Clostridium</taxon>
    </lineage>
</organism>
<feature type="domain" description="SH3b" evidence="3">
    <location>
        <begin position="418"/>
        <end position="486"/>
    </location>
</feature>
<evidence type="ECO:0000259" key="3">
    <source>
        <dbReference type="PROSITE" id="PS51781"/>
    </source>
</evidence>
<dbReference type="SMART" id="SM00644">
    <property type="entry name" value="Ami_2"/>
    <property type="match status" value="1"/>
</dbReference>
<evidence type="ECO:0000313" key="5">
    <source>
        <dbReference type="Proteomes" id="UP000679179"/>
    </source>
</evidence>
<reference evidence="4" key="1">
    <citation type="submission" date="2021-03" db="EMBL/GenBank/DDBJ databases">
        <title>Taxonomic study of Clostridium polyendosporum from meadow-gley soil under rice.</title>
        <authorList>
            <person name="Kobayashi H."/>
            <person name="Tanizawa Y."/>
            <person name="Yagura M."/>
        </authorList>
    </citation>
    <scope>NUCLEOTIDE SEQUENCE</scope>
    <source>
        <strain evidence="4">JCM 30710</strain>
    </source>
</reference>
<dbReference type="Gene3D" id="3.40.80.10">
    <property type="entry name" value="Peptidoglycan recognition protein-like"/>
    <property type="match status" value="1"/>
</dbReference>
<dbReference type="Pfam" id="PF01510">
    <property type="entry name" value="Amidase_2"/>
    <property type="match status" value="1"/>
</dbReference>
<feature type="chain" id="PRO_5038460032" description="SH3b domain-containing protein" evidence="2">
    <location>
        <begin position="20"/>
        <end position="486"/>
    </location>
</feature>
<dbReference type="CDD" id="cd06583">
    <property type="entry name" value="PGRP"/>
    <property type="match status" value="1"/>
</dbReference>
<keyword evidence="2" id="KW-0732">Signal</keyword>
<dbReference type="InterPro" id="IPR052354">
    <property type="entry name" value="Cell_Wall_Dynamics_Protein"/>
</dbReference>
<dbReference type="SMART" id="SM00287">
    <property type="entry name" value="SH3b"/>
    <property type="match status" value="3"/>
</dbReference>
<dbReference type="PANTHER" id="PTHR34408">
    <property type="entry name" value="FAMILY PROTEIN, PUTATIVE-RELATED"/>
    <property type="match status" value="1"/>
</dbReference>